<dbReference type="EMBL" id="MKVH01000008">
    <property type="protein sequence ID" value="OJX59956.1"/>
    <property type="molecule type" value="Genomic_DNA"/>
</dbReference>
<comment type="caution">
    <text evidence="2">The sequence shown here is derived from an EMBL/GenBank/DDBJ whole genome shotgun (WGS) entry which is preliminary data.</text>
</comment>
<evidence type="ECO:0000313" key="2">
    <source>
        <dbReference type="EMBL" id="OJX59956.1"/>
    </source>
</evidence>
<keyword evidence="1" id="KW-0732">Signal</keyword>
<dbReference type="STRING" id="1895771.BGO89_08150"/>
<evidence type="ECO:0000313" key="3">
    <source>
        <dbReference type="Proteomes" id="UP000184233"/>
    </source>
</evidence>
<proteinExistence type="predicted"/>
<dbReference type="Proteomes" id="UP000184233">
    <property type="component" value="Unassembled WGS sequence"/>
</dbReference>
<name>A0A1M3L3P3_9BACT</name>
<reference evidence="2 3" key="1">
    <citation type="submission" date="2016-09" db="EMBL/GenBank/DDBJ databases">
        <title>Genome-resolved meta-omics ties microbial dynamics to process performance in biotechnology for thiocyanate degradation.</title>
        <authorList>
            <person name="Kantor R.S."/>
            <person name="Huddy R.J."/>
            <person name="Iyer R."/>
            <person name="Thomas B.C."/>
            <person name="Brown C.T."/>
            <person name="Anantharaman K."/>
            <person name="Tringe S."/>
            <person name="Hettich R.L."/>
            <person name="Harrison S.T."/>
            <person name="Banfield J.F."/>
        </authorList>
    </citation>
    <scope>NUCLEOTIDE SEQUENCE [LARGE SCALE GENOMIC DNA]</scope>
    <source>
        <strain evidence="2">59-99</strain>
    </source>
</reference>
<dbReference type="AlphaFoldDB" id="A0A1M3L3P3"/>
<protein>
    <submittedName>
        <fullName evidence="2">Uncharacterized protein</fullName>
    </submittedName>
</protein>
<feature type="signal peptide" evidence="1">
    <location>
        <begin position="1"/>
        <end position="23"/>
    </location>
</feature>
<sequence length="104" mass="11284">MARLIAILVLSCLFLVITGEASAHPTTARHRHELSSTDMCGVQTLAVADVADELEDRDPLIPLFDAVAGDARTTVQTDDAYRAGILPADMDQPPIYIAIRRLLI</sequence>
<organism evidence="2 3">
    <name type="scientific">Candidatus Kapaibacterium thiocyanatum</name>
    <dbReference type="NCBI Taxonomy" id="1895771"/>
    <lineage>
        <taxon>Bacteria</taxon>
        <taxon>Pseudomonadati</taxon>
        <taxon>Candidatus Kapaibacteriota</taxon>
        <taxon>Candidatus Kapaibacteriia</taxon>
        <taxon>Candidatus Kapaibacteriales</taxon>
        <taxon>Candidatus Kapaibacteriaceae</taxon>
        <taxon>Candidatus Kapaibacterium</taxon>
    </lineage>
</organism>
<gene>
    <name evidence="2" type="ORF">BGO89_08150</name>
</gene>
<accession>A0A1M3L3P3</accession>
<evidence type="ECO:0000256" key="1">
    <source>
        <dbReference type="SAM" id="SignalP"/>
    </source>
</evidence>
<feature type="chain" id="PRO_5012725128" evidence="1">
    <location>
        <begin position="24"/>
        <end position="104"/>
    </location>
</feature>